<dbReference type="Proteomes" id="UP000006671">
    <property type="component" value="Unassembled WGS sequence"/>
</dbReference>
<dbReference type="EMBL" id="GG738850">
    <property type="protein sequence ID" value="EFC48633.1"/>
    <property type="molecule type" value="Genomic_DNA"/>
</dbReference>
<evidence type="ECO:0000313" key="2">
    <source>
        <dbReference type="EMBL" id="EFC48633.1"/>
    </source>
</evidence>
<dbReference type="VEuPathDB" id="AmoebaDB:NAEGRDRAFT_63352"/>
<dbReference type="InParanoid" id="D2V3G3"/>
<keyword evidence="1" id="KW-0472">Membrane</keyword>
<feature type="transmembrane region" description="Helical" evidence="1">
    <location>
        <begin position="83"/>
        <end position="113"/>
    </location>
</feature>
<organism evidence="3">
    <name type="scientific">Naegleria gruberi</name>
    <name type="common">Amoeba</name>
    <dbReference type="NCBI Taxonomy" id="5762"/>
    <lineage>
        <taxon>Eukaryota</taxon>
        <taxon>Discoba</taxon>
        <taxon>Heterolobosea</taxon>
        <taxon>Tetramitia</taxon>
        <taxon>Eutetramitia</taxon>
        <taxon>Vahlkampfiidae</taxon>
        <taxon>Naegleria</taxon>
    </lineage>
</organism>
<protein>
    <submittedName>
        <fullName evidence="2">Predicted protein</fullName>
    </submittedName>
</protein>
<evidence type="ECO:0000313" key="3">
    <source>
        <dbReference type="Proteomes" id="UP000006671"/>
    </source>
</evidence>
<sequence length="235" mass="26324">MFNSSALGSGTSSHAEIRKEYTFDDIINRDHDYFSMFGLKKPSPSAHLLGNNNAIITSYSSNNDEDNNLNNDRRNNGIGRKRLFQWCIGLLILFSFTCGLILLLGGIIFGILVNANVLDDYCIMQFEFKKQVPGNLNYDFAFTKIKQGVSKSPFELISSFPNNGTIKAVRKEALKNFDALEFTIYEEGLSLIFINASSISDSGVFDFGQNYRNIKQVIDSSLGKDYLQRIVSGCN</sequence>
<gene>
    <name evidence="2" type="ORF">NAEGRDRAFT_63352</name>
</gene>
<evidence type="ECO:0000256" key="1">
    <source>
        <dbReference type="SAM" id="Phobius"/>
    </source>
</evidence>
<dbReference type="KEGG" id="ngr:NAEGRDRAFT_63352"/>
<name>D2V3G3_NAEGR</name>
<dbReference type="OMA" id="APYYLAY"/>
<dbReference type="GeneID" id="8862332"/>
<accession>D2V3G3</accession>
<reference evidence="2 3" key="1">
    <citation type="journal article" date="2010" name="Cell">
        <title>The genome of Naegleria gruberi illuminates early eukaryotic versatility.</title>
        <authorList>
            <person name="Fritz-Laylin L.K."/>
            <person name="Prochnik S.E."/>
            <person name="Ginger M.L."/>
            <person name="Dacks J.B."/>
            <person name="Carpenter M.L."/>
            <person name="Field M.C."/>
            <person name="Kuo A."/>
            <person name="Paredez A."/>
            <person name="Chapman J."/>
            <person name="Pham J."/>
            <person name="Shu S."/>
            <person name="Neupane R."/>
            <person name="Cipriano M."/>
            <person name="Mancuso J."/>
            <person name="Tu H."/>
            <person name="Salamov A."/>
            <person name="Lindquist E."/>
            <person name="Shapiro H."/>
            <person name="Lucas S."/>
            <person name="Grigoriev I.V."/>
            <person name="Cande W.Z."/>
            <person name="Fulton C."/>
            <person name="Rokhsar D.S."/>
            <person name="Dawson S.C."/>
        </authorList>
    </citation>
    <scope>NUCLEOTIDE SEQUENCE [LARGE SCALE GENOMIC DNA]</scope>
    <source>
        <strain evidence="2 3">NEG-M</strain>
    </source>
</reference>
<dbReference type="AlphaFoldDB" id="D2V3G3"/>
<keyword evidence="1" id="KW-1133">Transmembrane helix</keyword>
<dbReference type="RefSeq" id="XP_002681377.1">
    <property type="nucleotide sequence ID" value="XM_002681331.1"/>
</dbReference>
<dbReference type="OrthoDB" id="10266876at2759"/>
<keyword evidence="1" id="KW-0812">Transmembrane</keyword>
<keyword evidence="3" id="KW-1185">Reference proteome</keyword>
<proteinExistence type="predicted"/>